<proteinExistence type="inferred from homology"/>
<dbReference type="InterPro" id="IPR006059">
    <property type="entry name" value="SBP"/>
</dbReference>
<organism evidence="5 6">
    <name type="scientific">Candidatus Avoscillospira avistercoris</name>
    <dbReference type="NCBI Taxonomy" id="2840707"/>
    <lineage>
        <taxon>Bacteria</taxon>
        <taxon>Bacillati</taxon>
        <taxon>Bacillota</taxon>
        <taxon>Clostridia</taxon>
        <taxon>Eubacteriales</taxon>
        <taxon>Oscillospiraceae</taxon>
        <taxon>Oscillospiraceae incertae sedis</taxon>
        <taxon>Candidatus Avoscillospira</taxon>
    </lineage>
</organism>
<evidence type="ECO:0000313" key="6">
    <source>
        <dbReference type="Proteomes" id="UP000886741"/>
    </source>
</evidence>
<dbReference type="InterPro" id="IPR050490">
    <property type="entry name" value="Bact_solute-bd_prot1"/>
</dbReference>
<dbReference type="SUPFAM" id="SSF53850">
    <property type="entry name" value="Periplasmic binding protein-like II"/>
    <property type="match status" value="1"/>
</dbReference>
<name>A0A9D1F9T6_9FIRM</name>
<dbReference type="Proteomes" id="UP000886741">
    <property type="component" value="Unassembled WGS sequence"/>
</dbReference>
<dbReference type="Pfam" id="PF01547">
    <property type="entry name" value="SBP_bac_1"/>
    <property type="match status" value="1"/>
</dbReference>
<dbReference type="Gene3D" id="3.40.190.10">
    <property type="entry name" value="Periplasmic binding protein-like II"/>
    <property type="match status" value="1"/>
</dbReference>
<reference evidence="5" key="1">
    <citation type="submission" date="2020-10" db="EMBL/GenBank/DDBJ databases">
        <authorList>
            <person name="Gilroy R."/>
        </authorList>
    </citation>
    <scope>NUCLEOTIDE SEQUENCE</scope>
    <source>
        <strain evidence="5">ChiBcec16-1751</strain>
    </source>
</reference>
<accession>A0A9D1F9T6</accession>
<dbReference type="GO" id="GO:0030313">
    <property type="term" value="C:cell envelope"/>
    <property type="evidence" value="ECO:0007669"/>
    <property type="project" value="UniProtKB-SubCell"/>
</dbReference>
<dbReference type="EMBL" id="DVJJ01000091">
    <property type="protein sequence ID" value="HIS64948.1"/>
    <property type="molecule type" value="Genomic_DNA"/>
</dbReference>
<evidence type="ECO:0000256" key="2">
    <source>
        <dbReference type="ARBA" id="ARBA00008520"/>
    </source>
</evidence>
<sequence>MKLKKVVALFPAVTMLGGVLLTGCGSKEGQTADGKKSLDVFLYLNDHESEIYKNMIDKFQQEHADTIGEINLQITTQEEYLTTLTGMMTAGSLPDVFYVGPESVKQFVDNGYIEDLTPYLEEKGISTDGLMQDVLNSYRYDGTATGSGDLYALPKDSSVFAYAYNKDLFDEAGLEYPDPEDPYTYDEFVEVCKKLTKDTDGDGEIDQWGAGFANAFMLYQFVWSNGASFLSDDYKTVTIDTPEFKEALQKYVDLTLVHKVTPTVEQDASLGVYQRWLAGQEAFYACGTWDVAAFMDPETFPYNWDLCLFPTLSTGKSMTYLGTVGYCVSADSENKEEAVDLINYLSTDADGQREVSGITTGNSIQIPNIVELAEGEFLDAVADGTVKYPSNANVIFNYMNGTDFCGGRFMESTYTPNAEWINLFFESVDKVKNGSTTVDDFIAEIAPQMQASLDEAWDSVS</sequence>
<keyword evidence="3" id="KW-0813">Transport</keyword>
<dbReference type="PANTHER" id="PTHR43649">
    <property type="entry name" value="ARABINOSE-BINDING PROTEIN-RELATED"/>
    <property type="match status" value="1"/>
</dbReference>
<evidence type="ECO:0000313" key="5">
    <source>
        <dbReference type="EMBL" id="HIS64948.1"/>
    </source>
</evidence>
<evidence type="ECO:0000256" key="3">
    <source>
        <dbReference type="ARBA" id="ARBA00022448"/>
    </source>
</evidence>
<evidence type="ECO:0000256" key="1">
    <source>
        <dbReference type="ARBA" id="ARBA00004196"/>
    </source>
</evidence>
<keyword evidence="4" id="KW-0732">Signal</keyword>
<dbReference type="AlphaFoldDB" id="A0A9D1F9T6"/>
<gene>
    <name evidence="5" type="ORF">IAA83_06215</name>
</gene>
<comment type="similarity">
    <text evidence="2">Belongs to the bacterial solute-binding protein 1 family.</text>
</comment>
<reference evidence="5" key="2">
    <citation type="journal article" date="2021" name="PeerJ">
        <title>Extensive microbial diversity within the chicken gut microbiome revealed by metagenomics and culture.</title>
        <authorList>
            <person name="Gilroy R."/>
            <person name="Ravi A."/>
            <person name="Getino M."/>
            <person name="Pursley I."/>
            <person name="Horton D.L."/>
            <person name="Alikhan N.F."/>
            <person name="Baker D."/>
            <person name="Gharbi K."/>
            <person name="Hall N."/>
            <person name="Watson M."/>
            <person name="Adriaenssens E.M."/>
            <person name="Foster-Nyarko E."/>
            <person name="Jarju S."/>
            <person name="Secka A."/>
            <person name="Antonio M."/>
            <person name="Oren A."/>
            <person name="Chaudhuri R.R."/>
            <person name="La Ragione R."/>
            <person name="Hildebrand F."/>
            <person name="Pallen M.J."/>
        </authorList>
    </citation>
    <scope>NUCLEOTIDE SEQUENCE</scope>
    <source>
        <strain evidence="5">ChiBcec16-1751</strain>
    </source>
</reference>
<dbReference type="PROSITE" id="PS51257">
    <property type="entry name" value="PROKAR_LIPOPROTEIN"/>
    <property type="match status" value="1"/>
</dbReference>
<dbReference type="CDD" id="cd13585">
    <property type="entry name" value="PBP2_TMBP_like"/>
    <property type="match status" value="1"/>
</dbReference>
<comment type="caution">
    <text evidence="5">The sequence shown here is derived from an EMBL/GenBank/DDBJ whole genome shotgun (WGS) entry which is preliminary data.</text>
</comment>
<protein>
    <submittedName>
        <fullName evidence="5">Sugar ABC transporter substrate-binding protein</fullName>
    </submittedName>
</protein>
<comment type="subcellular location">
    <subcellularLocation>
        <location evidence="1">Cell envelope</location>
    </subcellularLocation>
</comment>
<evidence type="ECO:0000256" key="4">
    <source>
        <dbReference type="ARBA" id="ARBA00022729"/>
    </source>
</evidence>
<dbReference type="PANTHER" id="PTHR43649:SF31">
    <property type="entry name" value="SN-GLYCEROL-3-PHOSPHATE-BINDING PERIPLASMIC PROTEIN UGPB"/>
    <property type="match status" value="1"/>
</dbReference>